<dbReference type="EMBL" id="CH964272">
    <property type="protein sequence ID" value="KRG00203.1"/>
    <property type="molecule type" value="Genomic_DNA"/>
</dbReference>
<dbReference type="Proteomes" id="UP000007798">
    <property type="component" value="Unassembled WGS sequence"/>
</dbReference>
<keyword evidence="3" id="KW-0862">Zinc</keyword>
<evidence type="ECO:0000259" key="5">
    <source>
        <dbReference type="Pfam" id="PF04500"/>
    </source>
</evidence>
<proteinExistence type="predicted"/>
<dbReference type="InParanoid" id="A0A0Q9WVS9"/>
<protein>
    <recommendedName>
        <fullName evidence="5">FLYWCH-type domain-containing protein</fullName>
    </recommendedName>
</protein>
<keyword evidence="7" id="KW-1185">Reference proteome</keyword>
<evidence type="ECO:0000256" key="4">
    <source>
        <dbReference type="SAM" id="MobiDB-lite"/>
    </source>
</evidence>
<evidence type="ECO:0000256" key="2">
    <source>
        <dbReference type="ARBA" id="ARBA00022771"/>
    </source>
</evidence>
<dbReference type="AlphaFoldDB" id="A0A0Q9WVS9"/>
<feature type="domain" description="FLYWCH-type" evidence="5">
    <location>
        <begin position="36"/>
        <end position="102"/>
    </location>
</feature>
<name>A0A0Q9WVS9_DROWI</name>
<dbReference type="GO" id="GO:0008270">
    <property type="term" value="F:zinc ion binding"/>
    <property type="evidence" value="ECO:0007669"/>
    <property type="project" value="UniProtKB-KW"/>
</dbReference>
<gene>
    <name evidence="6" type="primary">Dwil\GK27357</name>
    <name evidence="6" type="ORF">Dwil_GK27357</name>
</gene>
<sequence>MYTKAEFMDDESEDDSKDGKLASTKMVFDSPSGIQFIEGQRNSLQIVYGQYAYAKNNTHGLTTYWNCRARRTGQEPCKARLSTTRLPTGKYKVCLTRPEHNHPPSRRVQRLIKQSASSSP</sequence>
<evidence type="ECO:0000313" key="7">
    <source>
        <dbReference type="Proteomes" id="UP000007798"/>
    </source>
</evidence>
<evidence type="ECO:0000256" key="3">
    <source>
        <dbReference type="ARBA" id="ARBA00022833"/>
    </source>
</evidence>
<evidence type="ECO:0000313" key="6">
    <source>
        <dbReference type="EMBL" id="KRG00203.1"/>
    </source>
</evidence>
<dbReference type="Pfam" id="PF04500">
    <property type="entry name" value="FLYWCH"/>
    <property type="match status" value="1"/>
</dbReference>
<keyword evidence="1" id="KW-0479">Metal-binding</keyword>
<dbReference type="eggNOG" id="ENOG502TC72">
    <property type="taxonomic scope" value="Eukaryota"/>
</dbReference>
<dbReference type="InterPro" id="IPR007588">
    <property type="entry name" value="Znf_FLYWCH"/>
</dbReference>
<accession>A0A0Q9WVS9</accession>
<feature type="region of interest" description="Disordered" evidence="4">
    <location>
        <begin position="95"/>
        <end position="120"/>
    </location>
</feature>
<dbReference type="Gene3D" id="2.20.25.240">
    <property type="match status" value="1"/>
</dbReference>
<dbReference type="OrthoDB" id="7817712at2759"/>
<evidence type="ECO:0000256" key="1">
    <source>
        <dbReference type="ARBA" id="ARBA00022723"/>
    </source>
</evidence>
<organism evidence="6 7">
    <name type="scientific">Drosophila willistoni</name>
    <name type="common">Fruit fly</name>
    <dbReference type="NCBI Taxonomy" id="7260"/>
    <lineage>
        <taxon>Eukaryota</taxon>
        <taxon>Metazoa</taxon>
        <taxon>Ecdysozoa</taxon>
        <taxon>Arthropoda</taxon>
        <taxon>Hexapoda</taxon>
        <taxon>Insecta</taxon>
        <taxon>Pterygota</taxon>
        <taxon>Neoptera</taxon>
        <taxon>Endopterygota</taxon>
        <taxon>Diptera</taxon>
        <taxon>Brachycera</taxon>
        <taxon>Muscomorpha</taxon>
        <taxon>Ephydroidea</taxon>
        <taxon>Drosophilidae</taxon>
        <taxon>Drosophila</taxon>
        <taxon>Sophophora</taxon>
    </lineage>
</organism>
<keyword evidence="2" id="KW-0863">Zinc-finger</keyword>
<reference evidence="6 7" key="1">
    <citation type="journal article" date="2007" name="Nature">
        <title>Evolution of genes and genomes on the Drosophila phylogeny.</title>
        <authorList>
            <consortium name="Drosophila 12 Genomes Consortium"/>
            <person name="Clark A.G."/>
            <person name="Eisen M.B."/>
            <person name="Smith D.R."/>
            <person name="Bergman C.M."/>
            <person name="Oliver B."/>
            <person name="Markow T.A."/>
            <person name="Kaufman T.C."/>
            <person name="Kellis M."/>
            <person name="Gelbart W."/>
            <person name="Iyer V.N."/>
            <person name="Pollard D.A."/>
            <person name="Sackton T.B."/>
            <person name="Larracuente A.M."/>
            <person name="Singh N.D."/>
            <person name="Abad J.P."/>
            <person name="Abt D.N."/>
            <person name="Adryan B."/>
            <person name="Aguade M."/>
            <person name="Akashi H."/>
            <person name="Anderson W.W."/>
            <person name="Aquadro C.F."/>
            <person name="Ardell D.H."/>
            <person name="Arguello R."/>
            <person name="Artieri C.G."/>
            <person name="Barbash D.A."/>
            <person name="Barker D."/>
            <person name="Barsanti P."/>
            <person name="Batterham P."/>
            <person name="Batzoglou S."/>
            <person name="Begun D."/>
            <person name="Bhutkar A."/>
            <person name="Blanco E."/>
            <person name="Bosak S.A."/>
            <person name="Bradley R.K."/>
            <person name="Brand A.D."/>
            <person name="Brent M.R."/>
            <person name="Brooks A.N."/>
            <person name="Brown R.H."/>
            <person name="Butlin R.K."/>
            <person name="Caggese C."/>
            <person name="Calvi B.R."/>
            <person name="Bernardo de Carvalho A."/>
            <person name="Caspi A."/>
            <person name="Castrezana S."/>
            <person name="Celniker S.E."/>
            <person name="Chang J.L."/>
            <person name="Chapple C."/>
            <person name="Chatterji S."/>
            <person name="Chinwalla A."/>
            <person name="Civetta A."/>
            <person name="Clifton S.W."/>
            <person name="Comeron J.M."/>
            <person name="Costello J.C."/>
            <person name="Coyne J.A."/>
            <person name="Daub J."/>
            <person name="David R.G."/>
            <person name="Delcher A.L."/>
            <person name="Delehaunty K."/>
            <person name="Do C.B."/>
            <person name="Ebling H."/>
            <person name="Edwards K."/>
            <person name="Eickbush T."/>
            <person name="Evans J.D."/>
            <person name="Filipski A."/>
            <person name="Findeiss S."/>
            <person name="Freyhult E."/>
            <person name="Fulton L."/>
            <person name="Fulton R."/>
            <person name="Garcia A.C."/>
            <person name="Gardiner A."/>
            <person name="Garfield D.A."/>
            <person name="Garvin B.E."/>
            <person name="Gibson G."/>
            <person name="Gilbert D."/>
            <person name="Gnerre S."/>
            <person name="Godfrey J."/>
            <person name="Good R."/>
            <person name="Gotea V."/>
            <person name="Gravely B."/>
            <person name="Greenberg A.J."/>
            <person name="Griffiths-Jones S."/>
            <person name="Gross S."/>
            <person name="Guigo R."/>
            <person name="Gustafson E.A."/>
            <person name="Haerty W."/>
            <person name="Hahn M.W."/>
            <person name="Halligan D.L."/>
            <person name="Halpern A.L."/>
            <person name="Halter G.M."/>
            <person name="Han M.V."/>
            <person name="Heger A."/>
            <person name="Hillier L."/>
            <person name="Hinrichs A.S."/>
            <person name="Holmes I."/>
            <person name="Hoskins R.A."/>
            <person name="Hubisz M.J."/>
            <person name="Hultmark D."/>
            <person name="Huntley M.A."/>
            <person name="Jaffe D.B."/>
            <person name="Jagadeeshan S."/>
            <person name="Jeck W.R."/>
            <person name="Johnson J."/>
            <person name="Jones C.D."/>
            <person name="Jordan W.C."/>
            <person name="Karpen G.H."/>
            <person name="Kataoka E."/>
            <person name="Keightley P.D."/>
            <person name="Kheradpour P."/>
            <person name="Kirkness E.F."/>
            <person name="Koerich L.B."/>
            <person name="Kristiansen K."/>
            <person name="Kudrna D."/>
            <person name="Kulathinal R.J."/>
            <person name="Kumar S."/>
            <person name="Kwok R."/>
            <person name="Lander E."/>
            <person name="Langley C.H."/>
            <person name="Lapoint R."/>
            <person name="Lazzaro B.P."/>
            <person name="Lee S.J."/>
            <person name="Levesque L."/>
            <person name="Li R."/>
            <person name="Lin C.F."/>
            <person name="Lin M.F."/>
            <person name="Lindblad-Toh K."/>
            <person name="Llopart A."/>
            <person name="Long M."/>
            <person name="Low L."/>
            <person name="Lozovsky E."/>
            <person name="Lu J."/>
            <person name="Luo M."/>
            <person name="Machado C.A."/>
            <person name="Makalowski W."/>
            <person name="Marzo M."/>
            <person name="Matsuda M."/>
            <person name="Matzkin L."/>
            <person name="McAllister B."/>
            <person name="McBride C.S."/>
            <person name="McKernan B."/>
            <person name="McKernan K."/>
            <person name="Mendez-Lago M."/>
            <person name="Minx P."/>
            <person name="Mollenhauer M.U."/>
            <person name="Montooth K."/>
            <person name="Mount S.M."/>
            <person name="Mu X."/>
            <person name="Myers E."/>
            <person name="Negre B."/>
            <person name="Newfeld S."/>
            <person name="Nielsen R."/>
            <person name="Noor M.A."/>
            <person name="O'Grady P."/>
            <person name="Pachter L."/>
            <person name="Papaceit M."/>
            <person name="Parisi M.J."/>
            <person name="Parisi M."/>
            <person name="Parts L."/>
            <person name="Pedersen J.S."/>
            <person name="Pesole G."/>
            <person name="Phillippy A.M."/>
            <person name="Ponting C.P."/>
            <person name="Pop M."/>
            <person name="Porcelli D."/>
            <person name="Powell J.R."/>
            <person name="Prohaska S."/>
            <person name="Pruitt K."/>
            <person name="Puig M."/>
            <person name="Quesneville H."/>
            <person name="Ram K.R."/>
            <person name="Rand D."/>
            <person name="Rasmussen M.D."/>
            <person name="Reed L.K."/>
            <person name="Reenan R."/>
            <person name="Reily A."/>
            <person name="Remington K.A."/>
            <person name="Rieger T.T."/>
            <person name="Ritchie M.G."/>
            <person name="Robin C."/>
            <person name="Rogers Y.H."/>
            <person name="Rohde C."/>
            <person name="Rozas J."/>
            <person name="Rubenfield M.J."/>
            <person name="Ruiz A."/>
            <person name="Russo S."/>
            <person name="Salzberg S.L."/>
            <person name="Sanchez-Gracia A."/>
            <person name="Saranga D.J."/>
            <person name="Sato H."/>
            <person name="Schaeffer S.W."/>
            <person name="Schatz M.C."/>
            <person name="Schlenke T."/>
            <person name="Schwartz R."/>
            <person name="Segarra C."/>
            <person name="Singh R.S."/>
            <person name="Sirot L."/>
            <person name="Sirota M."/>
            <person name="Sisneros N.B."/>
            <person name="Smith C.D."/>
            <person name="Smith T.F."/>
            <person name="Spieth J."/>
            <person name="Stage D.E."/>
            <person name="Stark A."/>
            <person name="Stephan W."/>
            <person name="Strausberg R.L."/>
            <person name="Strempel S."/>
            <person name="Sturgill D."/>
            <person name="Sutton G."/>
            <person name="Sutton G.G."/>
            <person name="Tao W."/>
            <person name="Teichmann S."/>
            <person name="Tobari Y.N."/>
            <person name="Tomimura Y."/>
            <person name="Tsolas J.M."/>
            <person name="Valente V.L."/>
            <person name="Venter E."/>
            <person name="Venter J.C."/>
            <person name="Vicario S."/>
            <person name="Vieira F.G."/>
            <person name="Vilella A.J."/>
            <person name="Villasante A."/>
            <person name="Walenz B."/>
            <person name="Wang J."/>
            <person name="Wasserman M."/>
            <person name="Watts T."/>
            <person name="Wilson D."/>
            <person name="Wilson R.K."/>
            <person name="Wing R.A."/>
            <person name="Wolfner M.F."/>
            <person name="Wong A."/>
            <person name="Wong G.K."/>
            <person name="Wu C.I."/>
            <person name="Wu G."/>
            <person name="Yamamoto D."/>
            <person name="Yang H.P."/>
            <person name="Yang S.P."/>
            <person name="Yorke J.A."/>
            <person name="Yoshida K."/>
            <person name="Zdobnov E."/>
            <person name="Zhang P."/>
            <person name="Zhang Y."/>
            <person name="Zimin A.V."/>
            <person name="Baldwin J."/>
            <person name="Abdouelleil A."/>
            <person name="Abdulkadir J."/>
            <person name="Abebe A."/>
            <person name="Abera B."/>
            <person name="Abreu J."/>
            <person name="Acer S.C."/>
            <person name="Aftuck L."/>
            <person name="Alexander A."/>
            <person name="An P."/>
            <person name="Anderson E."/>
            <person name="Anderson S."/>
            <person name="Arachi H."/>
            <person name="Azer M."/>
            <person name="Bachantsang P."/>
            <person name="Barry A."/>
            <person name="Bayul T."/>
            <person name="Berlin A."/>
            <person name="Bessette D."/>
            <person name="Bloom T."/>
            <person name="Blye J."/>
            <person name="Boguslavskiy L."/>
            <person name="Bonnet C."/>
            <person name="Boukhgalter B."/>
            <person name="Bourzgui I."/>
            <person name="Brown A."/>
            <person name="Cahill P."/>
            <person name="Channer S."/>
            <person name="Cheshatsang Y."/>
            <person name="Chuda L."/>
            <person name="Citroen M."/>
            <person name="Collymore A."/>
            <person name="Cooke P."/>
            <person name="Costello M."/>
            <person name="D'Aco K."/>
            <person name="Daza R."/>
            <person name="De Haan G."/>
            <person name="DeGray S."/>
            <person name="DeMaso C."/>
            <person name="Dhargay N."/>
            <person name="Dooley K."/>
            <person name="Dooley E."/>
            <person name="Doricent M."/>
            <person name="Dorje P."/>
            <person name="Dorjee K."/>
            <person name="Dupes A."/>
            <person name="Elong R."/>
            <person name="Falk J."/>
            <person name="Farina A."/>
            <person name="Faro S."/>
            <person name="Ferguson D."/>
            <person name="Fisher S."/>
            <person name="Foley C.D."/>
            <person name="Franke A."/>
            <person name="Friedrich D."/>
            <person name="Gadbois L."/>
            <person name="Gearin G."/>
            <person name="Gearin C.R."/>
            <person name="Giannoukos G."/>
            <person name="Goode T."/>
            <person name="Graham J."/>
            <person name="Grandbois E."/>
            <person name="Grewal S."/>
            <person name="Gyaltsen K."/>
            <person name="Hafez N."/>
            <person name="Hagos B."/>
            <person name="Hall J."/>
            <person name="Henson C."/>
            <person name="Hollinger A."/>
            <person name="Honan T."/>
            <person name="Huard M.D."/>
            <person name="Hughes L."/>
            <person name="Hurhula B."/>
            <person name="Husby M.E."/>
            <person name="Kamat A."/>
            <person name="Kanga B."/>
            <person name="Kashin S."/>
            <person name="Khazanovich D."/>
            <person name="Kisner P."/>
            <person name="Lance K."/>
            <person name="Lara M."/>
            <person name="Lee W."/>
            <person name="Lennon N."/>
            <person name="Letendre F."/>
            <person name="LeVine R."/>
            <person name="Lipovsky A."/>
            <person name="Liu X."/>
            <person name="Liu J."/>
            <person name="Liu S."/>
            <person name="Lokyitsang T."/>
            <person name="Lokyitsang Y."/>
            <person name="Lubonja R."/>
            <person name="Lui A."/>
            <person name="MacDonald P."/>
            <person name="Magnisalis V."/>
            <person name="Maru K."/>
            <person name="Matthews C."/>
            <person name="McCusker W."/>
            <person name="McDonough S."/>
            <person name="Mehta T."/>
            <person name="Meldrim J."/>
            <person name="Meneus L."/>
            <person name="Mihai O."/>
            <person name="Mihalev A."/>
            <person name="Mihova T."/>
            <person name="Mittelman R."/>
            <person name="Mlenga V."/>
            <person name="Montmayeur A."/>
            <person name="Mulrain L."/>
            <person name="Navidi A."/>
            <person name="Naylor J."/>
            <person name="Negash T."/>
            <person name="Nguyen T."/>
            <person name="Nguyen N."/>
            <person name="Nicol R."/>
            <person name="Norbu C."/>
            <person name="Norbu N."/>
            <person name="Novod N."/>
            <person name="O'Neill B."/>
            <person name="Osman S."/>
            <person name="Markiewicz E."/>
            <person name="Oyono O.L."/>
            <person name="Patti C."/>
            <person name="Phunkhang P."/>
            <person name="Pierre F."/>
            <person name="Priest M."/>
            <person name="Raghuraman S."/>
            <person name="Rege F."/>
            <person name="Reyes R."/>
            <person name="Rise C."/>
            <person name="Rogov P."/>
            <person name="Ross K."/>
            <person name="Ryan E."/>
            <person name="Settipalli S."/>
            <person name="Shea T."/>
            <person name="Sherpa N."/>
            <person name="Shi L."/>
            <person name="Shih D."/>
            <person name="Sparrow T."/>
            <person name="Spaulding J."/>
            <person name="Stalker J."/>
            <person name="Stange-Thomann N."/>
            <person name="Stavropoulos S."/>
            <person name="Stone C."/>
            <person name="Strader C."/>
            <person name="Tesfaye S."/>
            <person name="Thomson T."/>
            <person name="Thoulutsang Y."/>
            <person name="Thoulutsang D."/>
            <person name="Topham K."/>
            <person name="Topping I."/>
            <person name="Tsamla T."/>
            <person name="Vassiliev H."/>
            <person name="Vo A."/>
            <person name="Wangchuk T."/>
            <person name="Wangdi T."/>
            <person name="Weiand M."/>
            <person name="Wilkinson J."/>
            <person name="Wilson A."/>
            <person name="Yadav S."/>
            <person name="Young G."/>
            <person name="Yu Q."/>
            <person name="Zembek L."/>
            <person name="Zhong D."/>
            <person name="Zimmer A."/>
            <person name="Zwirko Z."/>
            <person name="Jaffe D.B."/>
            <person name="Alvarez P."/>
            <person name="Brockman W."/>
            <person name="Butler J."/>
            <person name="Chin C."/>
            <person name="Gnerre S."/>
            <person name="Grabherr M."/>
            <person name="Kleber M."/>
            <person name="Mauceli E."/>
            <person name="MacCallum I."/>
        </authorList>
    </citation>
    <scope>NUCLEOTIDE SEQUENCE [LARGE SCALE GENOMIC DNA]</scope>
    <source>
        <strain evidence="7">Tucson 14030-0811.24</strain>
    </source>
</reference>
<feature type="region of interest" description="Disordered" evidence="4">
    <location>
        <begin position="1"/>
        <end position="22"/>
    </location>
</feature>